<keyword evidence="8" id="KW-0067">ATP-binding</keyword>
<keyword evidence="4" id="KW-0808">Transferase</keyword>
<evidence type="ECO:0000256" key="8">
    <source>
        <dbReference type="ARBA" id="ARBA00022840"/>
    </source>
</evidence>
<dbReference type="EMBL" id="NHOC01000010">
    <property type="protein sequence ID" value="OUM19782.1"/>
    <property type="molecule type" value="Genomic_DNA"/>
</dbReference>
<evidence type="ECO:0000256" key="10">
    <source>
        <dbReference type="ARBA" id="ARBA00023012"/>
    </source>
</evidence>
<evidence type="ECO:0000256" key="11">
    <source>
        <dbReference type="ARBA" id="ARBA00023136"/>
    </source>
</evidence>
<dbReference type="PROSITE" id="PS50885">
    <property type="entry name" value="HAMP"/>
    <property type="match status" value="1"/>
</dbReference>
<comment type="caution">
    <text evidence="14">The sequence shown here is derived from an EMBL/GenBank/DDBJ whole genome shotgun (WGS) entry which is preliminary data.</text>
</comment>
<keyword evidence="3" id="KW-0597">Phosphoprotein</keyword>
<dbReference type="CDD" id="cd06225">
    <property type="entry name" value="HAMP"/>
    <property type="match status" value="1"/>
</dbReference>
<evidence type="ECO:0000256" key="6">
    <source>
        <dbReference type="ARBA" id="ARBA00022741"/>
    </source>
</evidence>
<dbReference type="GO" id="GO:0005524">
    <property type="term" value="F:ATP binding"/>
    <property type="evidence" value="ECO:0007669"/>
    <property type="project" value="UniProtKB-KW"/>
</dbReference>
<keyword evidence="5 12" id="KW-0812">Transmembrane</keyword>
<keyword evidence="15" id="KW-1185">Reference proteome</keyword>
<dbReference type="Pfam" id="PF00672">
    <property type="entry name" value="HAMP"/>
    <property type="match status" value="1"/>
</dbReference>
<dbReference type="Proteomes" id="UP000194903">
    <property type="component" value="Unassembled WGS sequence"/>
</dbReference>
<evidence type="ECO:0000256" key="3">
    <source>
        <dbReference type="ARBA" id="ARBA00022553"/>
    </source>
</evidence>
<keyword evidence="6" id="KW-0547">Nucleotide-binding</keyword>
<organism evidence="14 15">
    <name type="scientific">Butyricicoccus porcorum</name>
    <dbReference type="NCBI Taxonomy" id="1945634"/>
    <lineage>
        <taxon>Bacteria</taxon>
        <taxon>Bacillati</taxon>
        <taxon>Bacillota</taxon>
        <taxon>Clostridia</taxon>
        <taxon>Eubacteriales</taxon>
        <taxon>Butyricicoccaceae</taxon>
        <taxon>Butyricicoccus</taxon>
    </lineage>
</organism>
<protein>
    <recommendedName>
        <fullName evidence="13">HAMP domain-containing protein</fullName>
    </recommendedName>
</protein>
<dbReference type="InterPro" id="IPR050640">
    <property type="entry name" value="Bact_2-comp_sensor_kinase"/>
</dbReference>
<dbReference type="Pfam" id="PF06580">
    <property type="entry name" value="His_kinase"/>
    <property type="match status" value="1"/>
</dbReference>
<feature type="domain" description="HAMP" evidence="13">
    <location>
        <begin position="209"/>
        <end position="262"/>
    </location>
</feature>
<sequence length="405" mass="47063">MKKRIRSHLQYCSLRKKIGFVFGMTMMLVCLVNLVTYMNLNRLEKTVNSVYDNNRNLQQILTTMEEIQSNVYAYLNTRGTDDLEGYYRASADFREYMEAFNDQPTNDFIQLREKNIRSQGETWLGFTEQAINAKRGRDIAGYGRAYQQAEEVYQYLQIELESLSTELFSRRTEQYQMLSQSHQRILVLSICESLMVLLFNLLALLCCLDHFTQPLDALAGHAEQVGKGELDLPPLTVQSHDEVGIVSDAFNRMVQSLQKYIVLLRQQMEAESRLKEENLLMEVHLKDAQMGALQARINPHFLYNTMNAGAQLAMMEDADRTYAFLENVTDFFRYNTKNNGKETWLEEEITQAESYIYIMNTRYAGEIDYQSCYPERLPRVRIPGMVFAAADGECNRTWHTRAGRI</sequence>
<evidence type="ECO:0000313" key="14">
    <source>
        <dbReference type="EMBL" id="OUM19782.1"/>
    </source>
</evidence>
<dbReference type="SUPFAM" id="SSF158472">
    <property type="entry name" value="HAMP domain-like"/>
    <property type="match status" value="1"/>
</dbReference>
<comment type="subcellular location">
    <subcellularLocation>
        <location evidence="1">Cell membrane</location>
        <topology evidence="1">Multi-pass membrane protein</topology>
    </subcellularLocation>
</comment>
<dbReference type="SMART" id="SM00304">
    <property type="entry name" value="HAMP"/>
    <property type="match status" value="1"/>
</dbReference>
<evidence type="ECO:0000256" key="9">
    <source>
        <dbReference type="ARBA" id="ARBA00022989"/>
    </source>
</evidence>
<dbReference type="InterPro" id="IPR010559">
    <property type="entry name" value="Sig_transdc_His_kin_internal"/>
</dbReference>
<dbReference type="GO" id="GO:0005886">
    <property type="term" value="C:plasma membrane"/>
    <property type="evidence" value="ECO:0007669"/>
    <property type="project" value="UniProtKB-SubCell"/>
</dbReference>
<name>A0A252F218_9FIRM</name>
<dbReference type="PANTHER" id="PTHR34220">
    <property type="entry name" value="SENSOR HISTIDINE KINASE YPDA"/>
    <property type="match status" value="1"/>
</dbReference>
<dbReference type="RefSeq" id="WP_087021628.1">
    <property type="nucleotide sequence ID" value="NZ_CP178353.1"/>
</dbReference>
<evidence type="ECO:0000313" key="15">
    <source>
        <dbReference type="Proteomes" id="UP000194903"/>
    </source>
</evidence>
<keyword evidence="11 12" id="KW-0472">Membrane</keyword>
<evidence type="ECO:0000256" key="12">
    <source>
        <dbReference type="SAM" id="Phobius"/>
    </source>
</evidence>
<accession>A0A252F218</accession>
<keyword evidence="9 12" id="KW-1133">Transmembrane helix</keyword>
<dbReference type="PANTHER" id="PTHR34220:SF11">
    <property type="entry name" value="SENSOR PROTEIN KINASE HPTS"/>
    <property type="match status" value="1"/>
</dbReference>
<dbReference type="AlphaFoldDB" id="A0A252F218"/>
<reference evidence="14 15" key="1">
    <citation type="submission" date="2017-05" db="EMBL/GenBank/DDBJ databases">
        <title>Butyricicoccus porcorum sp. nov. a butyrate-producing bacterium from the swine intestinal tract.</title>
        <authorList>
            <person name="Trachsel J."/>
            <person name="Humphrey S."/>
            <person name="Allen H.K."/>
        </authorList>
    </citation>
    <scope>NUCLEOTIDE SEQUENCE [LARGE SCALE GENOMIC DNA]</scope>
    <source>
        <strain evidence="14">BB10</strain>
    </source>
</reference>
<evidence type="ECO:0000256" key="2">
    <source>
        <dbReference type="ARBA" id="ARBA00022475"/>
    </source>
</evidence>
<evidence type="ECO:0000256" key="5">
    <source>
        <dbReference type="ARBA" id="ARBA00022692"/>
    </source>
</evidence>
<evidence type="ECO:0000256" key="4">
    <source>
        <dbReference type="ARBA" id="ARBA00022679"/>
    </source>
</evidence>
<dbReference type="OrthoDB" id="9809348at2"/>
<feature type="transmembrane region" description="Helical" evidence="12">
    <location>
        <begin position="20"/>
        <end position="40"/>
    </location>
</feature>
<evidence type="ECO:0000256" key="1">
    <source>
        <dbReference type="ARBA" id="ARBA00004651"/>
    </source>
</evidence>
<keyword evidence="7" id="KW-0418">Kinase</keyword>
<dbReference type="GO" id="GO:0000155">
    <property type="term" value="F:phosphorelay sensor kinase activity"/>
    <property type="evidence" value="ECO:0007669"/>
    <property type="project" value="InterPro"/>
</dbReference>
<gene>
    <name evidence="14" type="ORF">CBW42_11525</name>
</gene>
<keyword evidence="2" id="KW-1003">Cell membrane</keyword>
<dbReference type="Gene3D" id="6.10.340.10">
    <property type="match status" value="1"/>
</dbReference>
<evidence type="ECO:0000256" key="7">
    <source>
        <dbReference type="ARBA" id="ARBA00022777"/>
    </source>
</evidence>
<dbReference type="InterPro" id="IPR003660">
    <property type="entry name" value="HAMP_dom"/>
</dbReference>
<proteinExistence type="predicted"/>
<evidence type="ECO:0000259" key="13">
    <source>
        <dbReference type="PROSITE" id="PS50885"/>
    </source>
</evidence>
<keyword evidence="10" id="KW-0902">Two-component regulatory system</keyword>